<protein>
    <submittedName>
        <fullName evidence="7">OmpA family protein</fullName>
    </submittedName>
</protein>
<dbReference type="EMBL" id="JAHCDA010000004">
    <property type="protein sequence ID" value="MBS7813053.1"/>
    <property type="molecule type" value="Genomic_DNA"/>
</dbReference>
<evidence type="ECO:0000256" key="3">
    <source>
        <dbReference type="ARBA" id="ARBA00023237"/>
    </source>
</evidence>
<evidence type="ECO:0000256" key="2">
    <source>
        <dbReference type="ARBA" id="ARBA00023136"/>
    </source>
</evidence>
<dbReference type="RefSeq" id="WP_213671755.1">
    <property type="nucleotide sequence ID" value="NZ_JAHCDA010000004.1"/>
</dbReference>
<dbReference type="PROSITE" id="PS51257">
    <property type="entry name" value="PROKAR_LIPOPROTEIN"/>
    <property type="match status" value="1"/>
</dbReference>
<dbReference type="CDD" id="cd07185">
    <property type="entry name" value="OmpA_C-like"/>
    <property type="match status" value="1"/>
</dbReference>
<dbReference type="PRINTS" id="PR01021">
    <property type="entry name" value="OMPADOMAIN"/>
</dbReference>
<accession>A0ABS5QI74</accession>
<feature type="chain" id="PRO_5045796224" evidence="5">
    <location>
        <begin position="19"/>
        <end position="172"/>
    </location>
</feature>
<comment type="subcellular location">
    <subcellularLocation>
        <location evidence="1">Cell outer membrane</location>
    </subcellularLocation>
</comment>
<evidence type="ECO:0000313" key="7">
    <source>
        <dbReference type="EMBL" id="MBS7813053.1"/>
    </source>
</evidence>
<reference evidence="7 8" key="1">
    <citation type="submission" date="2021-05" db="EMBL/GenBank/DDBJ databases">
        <title>Roseococcus sp. XZZS9, whole genome shotgun sequencing project.</title>
        <authorList>
            <person name="Zhao G."/>
            <person name="Shen L."/>
        </authorList>
    </citation>
    <scope>NUCLEOTIDE SEQUENCE [LARGE SCALE GENOMIC DNA]</scope>
    <source>
        <strain evidence="7 8">XZZS9</strain>
    </source>
</reference>
<name>A0ABS5QI74_9PROT</name>
<evidence type="ECO:0000256" key="5">
    <source>
        <dbReference type="SAM" id="SignalP"/>
    </source>
</evidence>
<evidence type="ECO:0000256" key="4">
    <source>
        <dbReference type="PROSITE-ProRule" id="PRU00473"/>
    </source>
</evidence>
<dbReference type="PROSITE" id="PS51123">
    <property type="entry name" value="OMPA_2"/>
    <property type="match status" value="1"/>
</dbReference>
<gene>
    <name evidence="7" type="ORF">KHU32_19055</name>
</gene>
<dbReference type="InterPro" id="IPR050330">
    <property type="entry name" value="Bact_OuterMem_StrucFunc"/>
</dbReference>
<organism evidence="7 8">
    <name type="scientific">Roseococcus pinisoli</name>
    <dbReference type="NCBI Taxonomy" id="2835040"/>
    <lineage>
        <taxon>Bacteria</taxon>
        <taxon>Pseudomonadati</taxon>
        <taxon>Pseudomonadota</taxon>
        <taxon>Alphaproteobacteria</taxon>
        <taxon>Acetobacterales</taxon>
        <taxon>Roseomonadaceae</taxon>
        <taxon>Roseococcus</taxon>
    </lineage>
</organism>
<keyword evidence="2 4" id="KW-0472">Membrane</keyword>
<keyword evidence="3" id="KW-0998">Cell outer membrane</keyword>
<proteinExistence type="predicted"/>
<dbReference type="Proteomes" id="UP000766336">
    <property type="component" value="Unassembled WGS sequence"/>
</dbReference>
<evidence type="ECO:0000256" key="1">
    <source>
        <dbReference type="ARBA" id="ARBA00004442"/>
    </source>
</evidence>
<dbReference type="SUPFAM" id="SSF103088">
    <property type="entry name" value="OmpA-like"/>
    <property type="match status" value="1"/>
</dbReference>
<evidence type="ECO:0000313" key="8">
    <source>
        <dbReference type="Proteomes" id="UP000766336"/>
    </source>
</evidence>
<feature type="domain" description="OmpA-like" evidence="6">
    <location>
        <begin position="50"/>
        <end position="160"/>
    </location>
</feature>
<sequence>MTAPLTRFALIAPLLAMAACAQIPAAEPVTAAPTPPPAAAAVPPAEPAATRSVEGMRALPIFFEPWSASLGEAAETALREASDLARAHPEVRILVVGYADPRGSREANVILSRLRARVVSDFLVENGVAQNRLRIQYTGPVAGMEGIQSRRVEVRVDRGQQQPRQRTRPAAR</sequence>
<dbReference type="Gene3D" id="3.30.1330.60">
    <property type="entry name" value="OmpA-like domain"/>
    <property type="match status" value="1"/>
</dbReference>
<dbReference type="Pfam" id="PF00691">
    <property type="entry name" value="OmpA"/>
    <property type="match status" value="1"/>
</dbReference>
<keyword evidence="8" id="KW-1185">Reference proteome</keyword>
<dbReference type="PANTHER" id="PTHR30329:SF21">
    <property type="entry name" value="LIPOPROTEIN YIAD-RELATED"/>
    <property type="match status" value="1"/>
</dbReference>
<dbReference type="InterPro" id="IPR006665">
    <property type="entry name" value="OmpA-like"/>
</dbReference>
<dbReference type="PANTHER" id="PTHR30329">
    <property type="entry name" value="STATOR ELEMENT OF FLAGELLAR MOTOR COMPLEX"/>
    <property type="match status" value="1"/>
</dbReference>
<comment type="caution">
    <text evidence="7">The sequence shown here is derived from an EMBL/GenBank/DDBJ whole genome shotgun (WGS) entry which is preliminary data.</text>
</comment>
<keyword evidence="5" id="KW-0732">Signal</keyword>
<dbReference type="InterPro" id="IPR006664">
    <property type="entry name" value="OMP_bac"/>
</dbReference>
<evidence type="ECO:0000259" key="6">
    <source>
        <dbReference type="PROSITE" id="PS51123"/>
    </source>
</evidence>
<feature type="signal peptide" evidence="5">
    <location>
        <begin position="1"/>
        <end position="18"/>
    </location>
</feature>
<dbReference type="InterPro" id="IPR036737">
    <property type="entry name" value="OmpA-like_sf"/>
</dbReference>